<evidence type="ECO:0000313" key="3">
    <source>
        <dbReference type="Proteomes" id="UP000244093"/>
    </source>
</evidence>
<feature type="transmembrane region" description="Helical" evidence="1">
    <location>
        <begin position="124"/>
        <end position="144"/>
    </location>
</feature>
<keyword evidence="1" id="KW-1133">Transmembrane helix</keyword>
<feature type="transmembrane region" description="Helical" evidence="1">
    <location>
        <begin position="57"/>
        <end position="77"/>
    </location>
</feature>
<reference evidence="2 3" key="1">
    <citation type="journal article" date="2018" name="Syst. Appl. Microbiol.">
        <title>A new symbiotic nanoarchaeote (Candidatus Nanoclepta minutus) and its host (Zestosphaera tikiterensis gen. nov., sp. nov.) from a New Zealand hot spring.</title>
        <authorList>
            <person name="St John E."/>
            <person name="Liu Y."/>
            <person name="Podar M."/>
            <person name="Stott M.B."/>
            <person name="Meneghin J."/>
            <person name="Chen Z."/>
            <person name="Lagutin K."/>
            <person name="Mitchell K."/>
            <person name="Reysenbach A.L."/>
        </authorList>
    </citation>
    <scope>NUCLEOTIDE SEQUENCE [LARGE SCALE GENOMIC DNA]</scope>
    <source>
        <strain evidence="2">NZ3</strain>
    </source>
</reference>
<protein>
    <recommendedName>
        <fullName evidence="4">CDP-2,3-bis-(O-geranylgeranyl)-sn-glycerol synthase</fullName>
    </recommendedName>
</protein>
<keyword evidence="1" id="KW-0472">Membrane</keyword>
<organism evidence="2 3">
    <name type="scientific">Zestosphaera tikiterensis</name>
    <dbReference type="NCBI Taxonomy" id="1973259"/>
    <lineage>
        <taxon>Archaea</taxon>
        <taxon>Thermoproteota</taxon>
        <taxon>Thermoprotei</taxon>
        <taxon>Desulfurococcales</taxon>
        <taxon>Desulfurococcaceae</taxon>
        <taxon>Zestosphaera</taxon>
    </lineage>
</organism>
<comment type="caution">
    <text evidence="2">The sequence shown here is derived from an EMBL/GenBank/DDBJ whole genome shotgun (WGS) entry which is preliminary data.</text>
</comment>
<dbReference type="InterPro" id="IPR032690">
    <property type="entry name" value="CarS"/>
</dbReference>
<dbReference type="PANTHER" id="PTHR39650">
    <property type="entry name" value="CDP-ARCHAEOL SYNTHASE"/>
    <property type="match status" value="1"/>
</dbReference>
<feature type="transmembrane region" description="Helical" evidence="1">
    <location>
        <begin position="150"/>
        <end position="171"/>
    </location>
</feature>
<sequence>MNVVADVVRAIGFFAHAMIANATPLITRRFIFKNARPLDLGKTFIDGKRVLGDNKSIEGFLSGVLAGFAVGVAYALYFNNVSWAYYGLVSGLGAMIGDVFNSFLKRRLNIKPGKPFIPLDQTSFLLCAYALVKISSADSIIGYTLTTYDLLIGVLIALVLHPLTNYVAYLLKIKKTPL</sequence>
<dbReference type="EMBL" id="NBVN01000004">
    <property type="protein sequence ID" value="PUA32135.1"/>
    <property type="molecule type" value="Genomic_DNA"/>
</dbReference>
<gene>
    <name evidence="2" type="ORF">B7O98_05530</name>
</gene>
<accession>A0A2R7Y3K7</accession>
<name>A0A2R7Y3K7_9CREN</name>
<dbReference type="PANTHER" id="PTHR39650:SF1">
    <property type="entry name" value="CDP-ARCHAEOL SYNTHASE"/>
    <property type="match status" value="1"/>
</dbReference>
<evidence type="ECO:0000256" key="1">
    <source>
        <dbReference type="SAM" id="Phobius"/>
    </source>
</evidence>
<evidence type="ECO:0000313" key="2">
    <source>
        <dbReference type="EMBL" id="PUA32135.1"/>
    </source>
</evidence>
<dbReference type="Proteomes" id="UP000244093">
    <property type="component" value="Unassembled WGS sequence"/>
</dbReference>
<evidence type="ECO:0008006" key="4">
    <source>
        <dbReference type="Google" id="ProtNLM"/>
    </source>
</evidence>
<feature type="transmembrane region" description="Helical" evidence="1">
    <location>
        <begin position="83"/>
        <end position="104"/>
    </location>
</feature>
<proteinExistence type="predicted"/>
<dbReference type="AlphaFoldDB" id="A0A2R7Y3K7"/>
<keyword evidence="1" id="KW-0812">Transmembrane</keyword>
<dbReference type="Pfam" id="PF01864">
    <property type="entry name" value="CarS-like"/>
    <property type="match status" value="1"/>
</dbReference>